<evidence type="ECO:0000256" key="1">
    <source>
        <dbReference type="SAM" id="MobiDB-lite"/>
    </source>
</evidence>
<evidence type="ECO:0000313" key="3">
    <source>
        <dbReference type="Proteomes" id="UP001193035"/>
    </source>
</evidence>
<sequence length="173" mass="18031">MSRLIITAVVVAALGAGAYYYLSQPEPTPAEKLEAAADDAGQALNDAAKAVSEAAGSVVESSTEKASELADQAGDAVDSATQQAGEAAQSLSQQAQDQVAALGDQGDALLKSFEEQGYLTEEGFDYDKVVADIQKSPLAEDVKTEAIKILDEIKAAPETLSDKIAELRKLLTQ</sequence>
<reference evidence="2 3" key="1">
    <citation type="submission" date="2019-05" db="EMBL/GenBank/DDBJ databases">
        <title>Ruegeria sp. nov., isolated from tidal flat.</title>
        <authorList>
            <person name="Kim W."/>
        </authorList>
    </citation>
    <scope>NUCLEOTIDE SEQUENCE [LARGE SCALE GENOMIC DNA]</scope>
    <source>
        <strain evidence="2 3">CAU 1488</strain>
    </source>
</reference>
<dbReference type="RefSeq" id="WP_138840757.1">
    <property type="nucleotide sequence ID" value="NZ_VCPD01000002.1"/>
</dbReference>
<dbReference type="Proteomes" id="UP001193035">
    <property type="component" value="Unassembled WGS sequence"/>
</dbReference>
<organism evidence="2 3">
    <name type="scientific">Ruegeria sediminis</name>
    <dbReference type="NCBI Taxonomy" id="2583820"/>
    <lineage>
        <taxon>Bacteria</taxon>
        <taxon>Pseudomonadati</taxon>
        <taxon>Pseudomonadota</taxon>
        <taxon>Alphaproteobacteria</taxon>
        <taxon>Rhodobacterales</taxon>
        <taxon>Roseobacteraceae</taxon>
        <taxon>Ruegeria</taxon>
    </lineage>
</organism>
<name>A0ABY2X1L3_9RHOB</name>
<gene>
    <name evidence="2" type="ORF">FGK63_06305</name>
</gene>
<accession>A0ABY2X1L3</accession>
<evidence type="ECO:0000313" key="2">
    <source>
        <dbReference type="EMBL" id="TMV08728.1"/>
    </source>
</evidence>
<keyword evidence="3" id="KW-1185">Reference proteome</keyword>
<dbReference type="EMBL" id="VCPD01000002">
    <property type="protein sequence ID" value="TMV08728.1"/>
    <property type="molecule type" value="Genomic_DNA"/>
</dbReference>
<feature type="region of interest" description="Disordered" evidence="1">
    <location>
        <begin position="60"/>
        <end position="92"/>
    </location>
</feature>
<comment type="caution">
    <text evidence="2">The sequence shown here is derived from an EMBL/GenBank/DDBJ whole genome shotgun (WGS) entry which is preliminary data.</text>
</comment>
<proteinExistence type="predicted"/>
<protein>
    <submittedName>
        <fullName evidence="2">Uncharacterized protein</fullName>
    </submittedName>
</protein>
<feature type="compositionally biased region" description="Low complexity" evidence="1">
    <location>
        <begin position="82"/>
        <end position="92"/>
    </location>
</feature>